<evidence type="ECO:0000313" key="2">
    <source>
        <dbReference type="Proteomes" id="UP001190700"/>
    </source>
</evidence>
<dbReference type="EMBL" id="LGRX02033513">
    <property type="protein sequence ID" value="KAK3240938.1"/>
    <property type="molecule type" value="Genomic_DNA"/>
</dbReference>
<proteinExistence type="predicted"/>
<dbReference type="AlphaFoldDB" id="A0AAE0EU26"/>
<sequence>MERQWLPVEAVVAEHDTELLQRPSLTKENLIHLRSSVYTVVGVCIFGRGLRRVQGRRGRMRPPPRSMPRVVKGKGAATCVGEAADPSGGGAAAFGAPGSLGATVVEPQDSYWRLPGETRATWPGALGDELWKQALRVCTREGGHSSGPGTRKDATTCAIGAPLELERAYFVVRRCTCF</sequence>
<evidence type="ECO:0000313" key="1">
    <source>
        <dbReference type="EMBL" id="KAK3240938.1"/>
    </source>
</evidence>
<dbReference type="Proteomes" id="UP001190700">
    <property type="component" value="Unassembled WGS sequence"/>
</dbReference>
<name>A0AAE0EU26_9CHLO</name>
<comment type="caution">
    <text evidence="1">The sequence shown here is derived from an EMBL/GenBank/DDBJ whole genome shotgun (WGS) entry which is preliminary data.</text>
</comment>
<organism evidence="1 2">
    <name type="scientific">Cymbomonas tetramitiformis</name>
    <dbReference type="NCBI Taxonomy" id="36881"/>
    <lineage>
        <taxon>Eukaryota</taxon>
        <taxon>Viridiplantae</taxon>
        <taxon>Chlorophyta</taxon>
        <taxon>Pyramimonadophyceae</taxon>
        <taxon>Pyramimonadales</taxon>
        <taxon>Pyramimonadaceae</taxon>
        <taxon>Cymbomonas</taxon>
    </lineage>
</organism>
<keyword evidence="2" id="KW-1185">Reference proteome</keyword>
<accession>A0AAE0EU26</accession>
<gene>
    <name evidence="1" type="ORF">CYMTET_49258</name>
</gene>
<reference evidence="1 2" key="1">
    <citation type="journal article" date="2015" name="Genome Biol. Evol.">
        <title>Comparative Genomics of a Bacterivorous Green Alga Reveals Evolutionary Causalities and Consequences of Phago-Mixotrophic Mode of Nutrition.</title>
        <authorList>
            <person name="Burns J.A."/>
            <person name="Paasch A."/>
            <person name="Narechania A."/>
            <person name="Kim E."/>
        </authorList>
    </citation>
    <scope>NUCLEOTIDE SEQUENCE [LARGE SCALE GENOMIC DNA]</scope>
    <source>
        <strain evidence="1 2">PLY_AMNH</strain>
    </source>
</reference>
<protein>
    <submittedName>
        <fullName evidence="1">Uncharacterized protein</fullName>
    </submittedName>
</protein>